<dbReference type="Proteomes" id="UP001623592">
    <property type="component" value="Unassembled WGS sequence"/>
</dbReference>
<reference evidence="1 2" key="1">
    <citation type="submission" date="2024-11" db="EMBL/GenBank/DDBJ databases">
        <authorList>
            <person name="Heng Y.C."/>
            <person name="Lim A.C.H."/>
            <person name="Lee J.K.Y."/>
            <person name="Kittelmann S."/>
        </authorList>
    </citation>
    <scope>NUCLEOTIDE SEQUENCE [LARGE SCALE GENOMIC DNA]</scope>
    <source>
        <strain evidence="1 2">WILCCON 0114</strain>
    </source>
</reference>
<evidence type="ECO:0000313" key="2">
    <source>
        <dbReference type="Proteomes" id="UP001623592"/>
    </source>
</evidence>
<gene>
    <name evidence="1" type="ORF">ACJDT4_01650</name>
</gene>
<evidence type="ECO:0000313" key="1">
    <source>
        <dbReference type="EMBL" id="MFL0249113.1"/>
    </source>
</evidence>
<proteinExistence type="predicted"/>
<dbReference type="EMBL" id="JBJIAA010000001">
    <property type="protein sequence ID" value="MFL0249113.1"/>
    <property type="molecule type" value="Genomic_DNA"/>
</dbReference>
<dbReference type="NCBIfam" id="TIGR04398">
    <property type="entry name" value="SLAP_DUP"/>
    <property type="match status" value="2"/>
</dbReference>
<accession>A0ABW8TBM6</accession>
<sequence>MGILGKKKTSKQVEVKVKDEEVSKIKLALTDEEKARMSNVQIQYLEDEIAKLPKIEDGQVNLTSEYFVYFEGKIETKVFIRNALPKSVNFEEVYLGIQDADGNLIIHQKFNLANLGDIPPYSARVTKLFFDVDGVNLDDIDFENLKICFSGGVKAFKSITTEFQELPENLPSDQVAMLNRYLEDLNQIEVNTVTLSAVDLLENEDGNIMITIIARNGYDKEIKLEEVPISVFDKNNSRVAGGKFKLEDLNVLPKKARIFNLILSKQNIIEENYDLSKWRIAFN</sequence>
<organism evidence="1 2">
    <name type="scientific">Clostridium neuense</name>
    <dbReference type="NCBI Taxonomy" id="1728934"/>
    <lineage>
        <taxon>Bacteria</taxon>
        <taxon>Bacillati</taxon>
        <taxon>Bacillota</taxon>
        <taxon>Clostridia</taxon>
        <taxon>Eubacteriales</taxon>
        <taxon>Clostridiaceae</taxon>
        <taxon>Clostridium</taxon>
    </lineage>
</organism>
<name>A0ABW8TBM6_9CLOT</name>
<dbReference type="InterPro" id="IPR030910">
    <property type="entry name" value="SLAP_dom"/>
</dbReference>
<dbReference type="RefSeq" id="WP_406785787.1">
    <property type="nucleotide sequence ID" value="NZ_JBJIAA010000001.1"/>
</dbReference>
<protein>
    <submittedName>
        <fullName evidence="1">SLAP domain-containing protein</fullName>
    </submittedName>
</protein>
<comment type="caution">
    <text evidence="1">The sequence shown here is derived from an EMBL/GenBank/DDBJ whole genome shotgun (WGS) entry which is preliminary data.</text>
</comment>
<keyword evidence="2" id="KW-1185">Reference proteome</keyword>